<evidence type="ECO:0000256" key="1">
    <source>
        <dbReference type="SAM" id="SignalP"/>
    </source>
</evidence>
<evidence type="ECO:0008006" key="4">
    <source>
        <dbReference type="Google" id="ProtNLM"/>
    </source>
</evidence>
<name>A0A7S8HDL5_9HYPH</name>
<dbReference type="AlphaFoldDB" id="A0A7S8HDL5"/>
<proteinExistence type="predicted"/>
<feature type="chain" id="PRO_5032454996" description="DUF3011 domain-containing protein" evidence="1">
    <location>
        <begin position="19"/>
        <end position="196"/>
    </location>
</feature>
<dbReference type="Proteomes" id="UP000593594">
    <property type="component" value="Chromosome"/>
</dbReference>
<dbReference type="KEGG" id="kmn:HW532_19025"/>
<accession>A0A7S8HDL5</accession>
<evidence type="ECO:0000313" key="2">
    <source>
        <dbReference type="EMBL" id="QPC44609.1"/>
    </source>
</evidence>
<dbReference type="EMBL" id="CP058214">
    <property type="protein sequence ID" value="QPC44609.1"/>
    <property type="molecule type" value="Genomic_DNA"/>
</dbReference>
<organism evidence="2 3">
    <name type="scientific">Kaustia mangrovi</name>
    <dbReference type="NCBI Taxonomy" id="2593653"/>
    <lineage>
        <taxon>Bacteria</taxon>
        <taxon>Pseudomonadati</taxon>
        <taxon>Pseudomonadota</taxon>
        <taxon>Alphaproteobacteria</taxon>
        <taxon>Hyphomicrobiales</taxon>
        <taxon>Parvibaculaceae</taxon>
        <taxon>Kaustia</taxon>
    </lineage>
</organism>
<reference evidence="2 3" key="1">
    <citation type="submission" date="2020-06" db="EMBL/GenBank/DDBJ databases">
        <title>Genome sequence of 2 isolates from Red Sea Mangroves.</title>
        <authorList>
            <person name="Sefrji F."/>
            <person name="Michoud G."/>
            <person name="Merlino G."/>
            <person name="Daffonchio D."/>
        </authorList>
    </citation>
    <scope>NUCLEOTIDE SEQUENCE [LARGE SCALE GENOMIC DNA]</scope>
    <source>
        <strain evidence="2 3">R1DC25</strain>
    </source>
</reference>
<sequence>MRIILVALLLASTSLVLAAQEQMWVTSDDLNRRTCPAVSCGIVGTLMFRESAQVFERKADWVRITQYYDASCKGGRSEYVASGNAACVPSNGIEDGRFAEWVSAKYLSARRPADPAENAQGTAKLIGHSDDFAIHQDEFVKATERLLASGTCTAKDLTDVGGWMRSTSRGSGVYFTLCRSGSDRIYLDIETGRTFR</sequence>
<feature type="signal peptide" evidence="1">
    <location>
        <begin position="1"/>
        <end position="18"/>
    </location>
</feature>
<protein>
    <recommendedName>
        <fullName evidence="4">DUF3011 domain-containing protein</fullName>
    </recommendedName>
</protein>
<gene>
    <name evidence="2" type="ORF">HW532_19025</name>
</gene>
<keyword evidence="3" id="KW-1185">Reference proteome</keyword>
<evidence type="ECO:0000313" key="3">
    <source>
        <dbReference type="Proteomes" id="UP000593594"/>
    </source>
</evidence>
<keyword evidence="1" id="KW-0732">Signal</keyword>
<dbReference type="RefSeq" id="WP_213161982.1">
    <property type="nucleotide sequence ID" value="NZ_CP058214.1"/>
</dbReference>